<keyword evidence="10 18" id="KW-0028">Amino-acid biosynthesis</keyword>
<comment type="pathway">
    <text evidence="5 18">Metabolic intermediate biosynthesis; chorismate biosynthesis; chorismate from D-erythrose 4-phosphate and phosphoenolpyruvate: step 2/7.</text>
</comment>
<gene>
    <name evidence="18 21" type="primary">aroB</name>
    <name evidence="21" type="ORF">ACFOKA_01665</name>
</gene>
<dbReference type="SUPFAM" id="SSF56796">
    <property type="entry name" value="Dehydroquinate synthase-like"/>
    <property type="match status" value="1"/>
</dbReference>
<evidence type="ECO:0000256" key="11">
    <source>
        <dbReference type="ARBA" id="ARBA00022723"/>
    </source>
</evidence>
<accession>A0ABV7D0R5</accession>
<dbReference type="InterPro" id="IPR050071">
    <property type="entry name" value="Dehydroquinate_synthase"/>
</dbReference>
<keyword evidence="13 18" id="KW-0862">Zinc</keyword>
<dbReference type="PANTHER" id="PTHR43622:SF7">
    <property type="entry name" value="3-DEHYDROQUINATE SYNTHASE, CHLOROPLASTIC"/>
    <property type="match status" value="1"/>
</dbReference>
<feature type="binding site" evidence="18">
    <location>
        <position position="278"/>
    </location>
    <ligand>
        <name>Zn(2+)</name>
        <dbReference type="ChEBI" id="CHEBI:29105"/>
    </ligand>
</feature>
<keyword evidence="17 18" id="KW-0170">Cobalt</keyword>
<feature type="binding site" evidence="18">
    <location>
        <position position="160"/>
    </location>
    <ligand>
        <name>NAD(+)</name>
        <dbReference type="ChEBI" id="CHEBI:57540"/>
    </ligand>
</feature>
<keyword evidence="15 18" id="KW-0057">Aromatic amino acid biosynthesis</keyword>
<evidence type="ECO:0000313" key="21">
    <source>
        <dbReference type="EMBL" id="MFC3050604.1"/>
    </source>
</evidence>
<evidence type="ECO:0000259" key="19">
    <source>
        <dbReference type="Pfam" id="PF01761"/>
    </source>
</evidence>
<dbReference type="GO" id="GO:0003856">
    <property type="term" value="F:3-dehydroquinate synthase activity"/>
    <property type="evidence" value="ECO:0007669"/>
    <property type="project" value="UniProtKB-EC"/>
</dbReference>
<keyword evidence="12 18" id="KW-0547">Nucleotide-binding</keyword>
<evidence type="ECO:0000256" key="15">
    <source>
        <dbReference type="ARBA" id="ARBA00023141"/>
    </source>
</evidence>
<comment type="cofactor">
    <cofactor evidence="2 18">
        <name>NAD(+)</name>
        <dbReference type="ChEBI" id="CHEBI:57540"/>
    </cofactor>
</comment>
<evidence type="ECO:0000256" key="5">
    <source>
        <dbReference type="ARBA" id="ARBA00004661"/>
    </source>
</evidence>
<dbReference type="PANTHER" id="PTHR43622">
    <property type="entry name" value="3-DEHYDROQUINATE SYNTHASE"/>
    <property type="match status" value="1"/>
</dbReference>
<evidence type="ECO:0000256" key="9">
    <source>
        <dbReference type="ARBA" id="ARBA00022490"/>
    </source>
</evidence>
<proteinExistence type="inferred from homology"/>
<evidence type="ECO:0000256" key="2">
    <source>
        <dbReference type="ARBA" id="ARBA00001911"/>
    </source>
</evidence>
<evidence type="ECO:0000256" key="6">
    <source>
        <dbReference type="ARBA" id="ARBA00005412"/>
    </source>
</evidence>
<evidence type="ECO:0000256" key="8">
    <source>
        <dbReference type="ARBA" id="ARBA00017684"/>
    </source>
</evidence>
<evidence type="ECO:0000313" key="22">
    <source>
        <dbReference type="Proteomes" id="UP001595444"/>
    </source>
</evidence>
<dbReference type="InterPro" id="IPR056179">
    <property type="entry name" value="DHQS_C"/>
</dbReference>
<comment type="cofactor">
    <cofactor evidence="18">
        <name>Co(2+)</name>
        <dbReference type="ChEBI" id="CHEBI:48828"/>
    </cofactor>
    <cofactor evidence="18">
        <name>Zn(2+)</name>
        <dbReference type="ChEBI" id="CHEBI:29105"/>
    </cofactor>
    <text evidence="18">Binds 1 divalent metal cation per subunit. Can use either Co(2+) or Zn(2+).</text>
</comment>
<evidence type="ECO:0000256" key="10">
    <source>
        <dbReference type="ARBA" id="ARBA00022605"/>
    </source>
</evidence>
<comment type="function">
    <text evidence="3 18">Catalyzes the conversion of 3-deoxy-D-arabino-heptulosonate 7-phosphate (DAHP) to dehydroquinate (DHQ).</text>
</comment>
<feature type="domain" description="3-dehydroquinate synthase N-terminal" evidence="19">
    <location>
        <begin position="77"/>
        <end position="188"/>
    </location>
</feature>
<feature type="binding site" evidence="18">
    <location>
        <position position="193"/>
    </location>
    <ligand>
        <name>Zn(2+)</name>
        <dbReference type="ChEBI" id="CHEBI:29105"/>
    </ligand>
</feature>
<reference evidence="22" key="1">
    <citation type="journal article" date="2019" name="Int. J. Syst. Evol. Microbiol.">
        <title>The Global Catalogue of Microorganisms (GCM) 10K type strain sequencing project: providing services to taxonomists for standard genome sequencing and annotation.</title>
        <authorList>
            <consortium name="The Broad Institute Genomics Platform"/>
            <consortium name="The Broad Institute Genome Sequencing Center for Infectious Disease"/>
            <person name="Wu L."/>
            <person name="Ma J."/>
        </authorList>
    </citation>
    <scope>NUCLEOTIDE SEQUENCE [LARGE SCALE GENOMIC DNA]</scope>
    <source>
        <strain evidence="22">KCTC 62164</strain>
    </source>
</reference>
<keyword evidence="11 18" id="KW-0479">Metal-binding</keyword>
<feature type="domain" description="3-dehydroquinate synthase C-terminal" evidence="20">
    <location>
        <begin position="190"/>
        <end position="342"/>
    </location>
</feature>
<feature type="binding site" evidence="18">
    <location>
        <position position="260"/>
    </location>
    <ligand>
        <name>Zn(2+)</name>
        <dbReference type="ChEBI" id="CHEBI:29105"/>
    </ligand>
</feature>
<dbReference type="EC" id="4.2.3.4" evidence="7 18"/>
<evidence type="ECO:0000256" key="18">
    <source>
        <dbReference type="HAMAP-Rule" id="MF_00110"/>
    </source>
</evidence>
<dbReference type="Proteomes" id="UP001595444">
    <property type="component" value="Unassembled WGS sequence"/>
</dbReference>
<sequence>MPNSPNPLLATVHLPLGDRSYDIIIKGGLLDELETHLKPLLKANRVFVITETTVAGLYESKVAAALARGGITAHWFHLTPGEATKSFAVYEKLLNDLLACKIERSDVILALGGGVIGDLAGFVAASLLRGIDFIQIPTTLLSQVDSSVGGKTGINTAHGKNLVGAFHQPLGVLIDPYVLKTLPVRELQAGYAEVLKYGLIDDPTFFGWLLENGKTMFDTSSNRQLAVQTEAIKVSCEAKARVVAEDERESGKRALLNLGHTFGHALEAECGYDGTLLHGEGVAIGMVMALDLSVRLGLANPDERDMLINHLKSVGMKWSAADIGVPLDAGKLLSHMAKDKKAKAGSVGFILGGIGKAAMHRGIDLDLVQAVLHDSVCGTVTQ</sequence>
<feature type="binding site" evidence="18">
    <location>
        <begin position="114"/>
        <end position="118"/>
    </location>
    <ligand>
        <name>NAD(+)</name>
        <dbReference type="ChEBI" id="CHEBI:57540"/>
    </ligand>
</feature>
<organism evidence="21 22">
    <name type="scientific">Kordiimonas pumila</name>
    <dbReference type="NCBI Taxonomy" id="2161677"/>
    <lineage>
        <taxon>Bacteria</taxon>
        <taxon>Pseudomonadati</taxon>
        <taxon>Pseudomonadota</taxon>
        <taxon>Alphaproteobacteria</taxon>
        <taxon>Kordiimonadales</taxon>
        <taxon>Kordiimonadaceae</taxon>
        <taxon>Kordiimonas</taxon>
    </lineage>
</organism>
<comment type="subcellular location">
    <subcellularLocation>
        <location evidence="4 18">Cytoplasm</location>
    </subcellularLocation>
</comment>
<comment type="caution">
    <text evidence="18">Lacks conserved residue(s) required for the propagation of feature annotation.</text>
</comment>
<dbReference type="RefSeq" id="WP_194214978.1">
    <property type="nucleotide sequence ID" value="NZ_CP061205.1"/>
</dbReference>
<comment type="catalytic activity">
    <reaction evidence="1 18">
        <text>7-phospho-2-dehydro-3-deoxy-D-arabino-heptonate = 3-dehydroquinate + phosphate</text>
        <dbReference type="Rhea" id="RHEA:21968"/>
        <dbReference type="ChEBI" id="CHEBI:32364"/>
        <dbReference type="ChEBI" id="CHEBI:43474"/>
        <dbReference type="ChEBI" id="CHEBI:58394"/>
        <dbReference type="EC" id="4.2.3.4"/>
    </reaction>
</comment>
<dbReference type="InterPro" id="IPR016037">
    <property type="entry name" value="DHQ_synth_AroB"/>
</dbReference>
<dbReference type="Gene3D" id="3.40.50.1970">
    <property type="match status" value="1"/>
</dbReference>
<evidence type="ECO:0000256" key="3">
    <source>
        <dbReference type="ARBA" id="ARBA00003485"/>
    </source>
</evidence>
<evidence type="ECO:0000256" key="12">
    <source>
        <dbReference type="ARBA" id="ARBA00022741"/>
    </source>
</evidence>
<name>A0ABV7D0R5_9PROT</name>
<keyword evidence="22" id="KW-1185">Reference proteome</keyword>
<protein>
    <recommendedName>
        <fullName evidence="8 18">3-dehydroquinate synthase</fullName>
        <shortName evidence="18">DHQS</shortName>
        <ecNumber evidence="7 18">4.2.3.4</ecNumber>
    </recommendedName>
</protein>
<comment type="similarity">
    <text evidence="6 18">Belongs to the sugar phosphate cyclases superfamily. Dehydroquinate synthase family.</text>
</comment>
<dbReference type="HAMAP" id="MF_00110">
    <property type="entry name" value="DHQ_synthase"/>
    <property type="match status" value="1"/>
</dbReference>
<dbReference type="PIRSF" id="PIRSF001455">
    <property type="entry name" value="DHQ_synth"/>
    <property type="match status" value="1"/>
</dbReference>
<dbReference type="NCBIfam" id="TIGR01357">
    <property type="entry name" value="aroB"/>
    <property type="match status" value="1"/>
</dbReference>
<dbReference type="InterPro" id="IPR030960">
    <property type="entry name" value="DHQS/DOIS_N"/>
</dbReference>
<feature type="binding site" evidence="18">
    <location>
        <position position="151"/>
    </location>
    <ligand>
        <name>NAD(+)</name>
        <dbReference type="ChEBI" id="CHEBI:57540"/>
    </ligand>
</feature>
<evidence type="ECO:0000259" key="20">
    <source>
        <dbReference type="Pfam" id="PF24621"/>
    </source>
</evidence>
<keyword evidence="9 18" id="KW-0963">Cytoplasm</keyword>
<dbReference type="Pfam" id="PF01761">
    <property type="entry name" value="DHQ_synthase"/>
    <property type="match status" value="1"/>
</dbReference>
<evidence type="ECO:0000256" key="1">
    <source>
        <dbReference type="ARBA" id="ARBA00001393"/>
    </source>
</evidence>
<evidence type="ECO:0000256" key="14">
    <source>
        <dbReference type="ARBA" id="ARBA00023027"/>
    </source>
</evidence>
<evidence type="ECO:0000256" key="16">
    <source>
        <dbReference type="ARBA" id="ARBA00023239"/>
    </source>
</evidence>
<keyword evidence="14 18" id="KW-0520">NAD</keyword>
<dbReference type="CDD" id="cd08195">
    <property type="entry name" value="DHQS"/>
    <property type="match status" value="1"/>
</dbReference>
<evidence type="ECO:0000256" key="13">
    <source>
        <dbReference type="ARBA" id="ARBA00022833"/>
    </source>
</evidence>
<keyword evidence="16 18" id="KW-0456">Lyase</keyword>
<evidence type="ECO:0000256" key="7">
    <source>
        <dbReference type="ARBA" id="ARBA00013031"/>
    </source>
</evidence>
<evidence type="ECO:0000256" key="4">
    <source>
        <dbReference type="ARBA" id="ARBA00004496"/>
    </source>
</evidence>
<dbReference type="Pfam" id="PF24621">
    <property type="entry name" value="DHQS_C"/>
    <property type="match status" value="1"/>
</dbReference>
<dbReference type="InterPro" id="IPR030963">
    <property type="entry name" value="DHQ_synth_fam"/>
</dbReference>
<evidence type="ECO:0000256" key="17">
    <source>
        <dbReference type="ARBA" id="ARBA00023285"/>
    </source>
</evidence>
<dbReference type="Gene3D" id="1.20.1090.10">
    <property type="entry name" value="Dehydroquinate synthase-like - alpha domain"/>
    <property type="match status" value="1"/>
</dbReference>
<comment type="caution">
    <text evidence="21">The sequence shown here is derived from an EMBL/GenBank/DDBJ whole genome shotgun (WGS) entry which is preliminary data.</text>
</comment>
<feature type="binding site" evidence="18">
    <location>
        <begin position="138"/>
        <end position="139"/>
    </location>
    <ligand>
        <name>NAD(+)</name>
        <dbReference type="ChEBI" id="CHEBI:57540"/>
    </ligand>
</feature>
<dbReference type="EMBL" id="JBHRSL010000001">
    <property type="protein sequence ID" value="MFC3050604.1"/>
    <property type="molecule type" value="Genomic_DNA"/>
</dbReference>